<feature type="transmembrane region" description="Helical" evidence="1">
    <location>
        <begin position="57"/>
        <end position="80"/>
    </location>
</feature>
<evidence type="ECO:0000256" key="1">
    <source>
        <dbReference type="SAM" id="Phobius"/>
    </source>
</evidence>
<protein>
    <submittedName>
        <fullName evidence="2">Uncharacterized protein</fullName>
    </submittedName>
</protein>
<dbReference type="AlphaFoldDB" id="A0A0H5R5T4"/>
<evidence type="ECO:0000313" key="2">
    <source>
        <dbReference type="EMBL" id="CRZ09515.1"/>
    </source>
</evidence>
<organism evidence="2">
    <name type="scientific">Spongospora subterranea</name>
    <dbReference type="NCBI Taxonomy" id="70186"/>
    <lineage>
        <taxon>Eukaryota</taxon>
        <taxon>Sar</taxon>
        <taxon>Rhizaria</taxon>
        <taxon>Endomyxa</taxon>
        <taxon>Phytomyxea</taxon>
        <taxon>Plasmodiophorida</taxon>
        <taxon>Plasmodiophoridae</taxon>
        <taxon>Spongospora</taxon>
    </lineage>
</organism>
<accession>A0A0H5R5T4</accession>
<keyword evidence="1" id="KW-1133">Transmembrane helix</keyword>
<proteinExistence type="predicted"/>
<keyword evidence="1" id="KW-0812">Transmembrane</keyword>
<name>A0A0H5R5T4_9EUKA</name>
<feature type="transmembrane region" description="Helical" evidence="1">
    <location>
        <begin position="14"/>
        <end position="37"/>
    </location>
</feature>
<dbReference type="EMBL" id="HACM01009073">
    <property type="protein sequence ID" value="CRZ09515.1"/>
    <property type="molecule type" value="Transcribed_RNA"/>
</dbReference>
<reference evidence="2" key="1">
    <citation type="submission" date="2015-04" db="EMBL/GenBank/DDBJ databases">
        <title>The genome sequence of the plant pathogenic Rhizarian Plasmodiophora brassicae reveals insights in its biotrophic life cycle and the origin of chitin synthesis.</title>
        <authorList>
            <person name="Schwelm A."/>
            <person name="Fogelqvist J."/>
            <person name="Knaust A."/>
            <person name="Julke S."/>
            <person name="Lilja T."/>
            <person name="Dhandapani V."/>
            <person name="Bonilla-Rosso G."/>
            <person name="Karlsson M."/>
            <person name="Shevchenko A."/>
            <person name="Choi S.R."/>
            <person name="Kim H.G."/>
            <person name="Park J.Y."/>
            <person name="Lim Y.P."/>
            <person name="Ludwig-Muller J."/>
            <person name="Dixelius C."/>
        </authorList>
    </citation>
    <scope>NUCLEOTIDE SEQUENCE</scope>
    <source>
        <tissue evidence="2">Potato root galls</tissue>
    </source>
</reference>
<feature type="transmembrane region" description="Helical" evidence="1">
    <location>
        <begin position="92"/>
        <end position="113"/>
    </location>
</feature>
<keyword evidence="1" id="KW-0472">Membrane</keyword>
<feature type="transmembrane region" description="Helical" evidence="1">
    <location>
        <begin position="161"/>
        <end position="182"/>
    </location>
</feature>
<sequence>MDKTSSRTSIIRDIFLLATFGCAALSTAVLLFLTFNAQSLTDPNSRFNVELQDQEKISAYRTLVISVSSIVCGISLLAFLGSIFRSTWTIKFAIFLTTALILAEMGVFLYLLVCDPEMTQVSMTLAKSAEVRQRMDCATEEECQEKLLKELCGIDPKHYKYIAIGMAAFQAIIVILGIYVAASYSRKAKRTVYYHRYPATNIV</sequence>